<accession>S8BIM3</accession>
<feature type="compositionally biased region" description="Polar residues" evidence="5">
    <location>
        <begin position="188"/>
        <end position="210"/>
    </location>
</feature>
<feature type="compositionally biased region" description="Low complexity" evidence="5">
    <location>
        <begin position="159"/>
        <end position="170"/>
    </location>
</feature>
<sequence length="545" mass="61471">MADPNDPARGYYQTGPGLNTSEMTGNMSKRPLEESCPKWSTCSRCNTEFFSVDRAQEHFENMCPDLWCDLCKEAFKEAADTRKHMEFHADSSLVCPRCKLMAPTAEDLFAHWRVTNCHIECKICGAWFFKESFEVHYEMSPFCRRALFTRDVFGTQNFPSSNSPASANSPQKRTGLENRPVVGIPSAPGQNENPRGIASQSFQTPNNTPSKKAAGNLNFANIRPENRATLGKAFSPKKARSSHQKGLPRHHDGQKSRKRVSCFGCDRYFPIYSSMVLHLESGNCDSRISIEDINYVFATHPRSEELMVDDGRKSLIAFLNYQTNHDGTPFKCSNVTCNSRYKYLSALINHSEGAAFCNLRFGDSTTGIMKHLEIHLYRQSLIHSIDKVRFSRASAIFIRPPPSSSCQEFQQDPEPWRPLLVQLIDSLLSLTDLVLIGEPGRQYSRVLNFNDLSRARTVLTNLTTSIGRVQHELARVAKCTAQPKLPGIASVLLHFKETGETQTVTQFVKNVERVRDMIRLEYDKRVVSGPVLGYRQATNSGSQIF</sequence>
<evidence type="ECO:0000259" key="6">
    <source>
        <dbReference type="PROSITE" id="PS00028"/>
    </source>
</evidence>
<feature type="region of interest" description="Disordered" evidence="5">
    <location>
        <begin position="158"/>
        <end position="255"/>
    </location>
</feature>
<evidence type="ECO:0000256" key="1">
    <source>
        <dbReference type="ARBA" id="ARBA00022723"/>
    </source>
</evidence>
<dbReference type="Proteomes" id="UP000015100">
    <property type="component" value="Unassembled WGS sequence"/>
</dbReference>
<keyword evidence="3" id="KW-0863">Zinc-finger</keyword>
<feature type="region of interest" description="Disordered" evidence="5">
    <location>
        <begin position="1"/>
        <end position="31"/>
    </location>
</feature>
<gene>
    <name evidence="7" type="ORF">H072_7057</name>
</gene>
<dbReference type="PANTHER" id="PTHR24379:SF126">
    <property type="entry name" value="LD25880P"/>
    <property type="match status" value="1"/>
</dbReference>
<reference evidence="8" key="2">
    <citation type="submission" date="2013-04" db="EMBL/GenBank/DDBJ databases">
        <title>Genomic mechanisms accounting for the adaptation to parasitism in nematode-trapping fungi.</title>
        <authorList>
            <person name="Ahren D.G."/>
        </authorList>
    </citation>
    <scope>NUCLEOTIDE SEQUENCE [LARGE SCALE GENOMIC DNA]</scope>
    <source>
        <strain evidence="8">CBS 200.50</strain>
    </source>
</reference>
<keyword evidence="1" id="KW-0479">Metal-binding</keyword>
<evidence type="ECO:0000313" key="8">
    <source>
        <dbReference type="Proteomes" id="UP000015100"/>
    </source>
</evidence>
<evidence type="ECO:0000313" key="7">
    <source>
        <dbReference type="EMBL" id="EPS39168.1"/>
    </source>
</evidence>
<name>S8BIM3_DACHA</name>
<dbReference type="PANTHER" id="PTHR24379">
    <property type="entry name" value="KRAB AND ZINC FINGER DOMAIN-CONTAINING"/>
    <property type="match status" value="1"/>
</dbReference>
<reference evidence="7 8" key="1">
    <citation type="journal article" date="2013" name="PLoS Genet.">
        <title>Genomic mechanisms accounting for the adaptation to parasitism in nematode-trapping fungi.</title>
        <authorList>
            <person name="Meerupati T."/>
            <person name="Andersson K.M."/>
            <person name="Friman E."/>
            <person name="Kumar D."/>
            <person name="Tunlid A."/>
            <person name="Ahren D."/>
        </authorList>
    </citation>
    <scope>NUCLEOTIDE SEQUENCE [LARGE SCALE GENOMIC DNA]</scope>
    <source>
        <strain evidence="7 8">CBS 200.50</strain>
    </source>
</reference>
<keyword evidence="4" id="KW-0862">Zinc</keyword>
<organism evidence="7 8">
    <name type="scientific">Dactylellina haptotyla (strain CBS 200.50)</name>
    <name type="common">Nematode-trapping fungus</name>
    <name type="synonym">Monacrosporium haptotylum</name>
    <dbReference type="NCBI Taxonomy" id="1284197"/>
    <lineage>
        <taxon>Eukaryota</taxon>
        <taxon>Fungi</taxon>
        <taxon>Dikarya</taxon>
        <taxon>Ascomycota</taxon>
        <taxon>Pezizomycotina</taxon>
        <taxon>Orbiliomycetes</taxon>
        <taxon>Orbiliales</taxon>
        <taxon>Orbiliaceae</taxon>
        <taxon>Dactylellina</taxon>
    </lineage>
</organism>
<dbReference type="EMBL" id="AQGS01000487">
    <property type="protein sequence ID" value="EPS39168.1"/>
    <property type="molecule type" value="Genomic_DNA"/>
</dbReference>
<feature type="domain" description="C2H2-type" evidence="6">
    <location>
        <begin position="68"/>
        <end position="88"/>
    </location>
</feature>
<dbReference type="HOGENOM" id="CLU_606941_0_0_1"/>
<feature type="compositionally biased region" description="Polar residues" evidence="5">
    <location>
        <begin position="16"/>
        <end position="27"/>
    </location>
</feature>
<dbReference type="OrthoDB" id="6105938at2759"/>
<proteinExistence type="predicted"/>
<comment type="caution">
    <text evidence="7">The sequence shown here is derived from an EMBL/GenBank/DDBJ whole genome shotgun (WGS) entry which is preliminary data.</text>
</comment>
<evidence type="ECO:0000256" key="5">
    <source>
        <dbReference type="SAM" id="MobiDB-lite"/>
    </source>
</evidence>
<dbReference type="GO" id="GO:0008270">
    <property type="term" value="F:zinc ion binding"/>
    <property type="evidence" value="ECO:0007669"/>
    <property type="project" value="UniProtKB-KW"/>
</dbReference>
<dbReference type="PROSITE" id="PS00028">
    <property type="entry name" value="ZINC_FINGER_C2H2_1"/>
    <property type="match status" value="1"/>
</dbReference>
<keyword evidence="8" id="KW-1185">Reference proteome</keyword>
<feature type="compositionally biased region" description="Basic residues" evidence="5">
    <location>
        <begin position="235"/>
        <end position="248"/>
    </location>
</feature>
<keyword evidence="2" id="KW-0677">Repeat</keyword>
<evidence type="ECO:0000256" key="2">
    <source>
        <dbReference type="ARBA" id="ARBA00022737"/>
    </source>
</evidence>
<dbReference type="InterPro" id="IPR013087">
    <property type="entry name" value="Znf_C2H2_type"/>
</dbReference>
<dbReference type="AlphaFoldDB" id="S8BIM3"/>
<evidence type="ECO:0000256" key="3">
    <source>
        <dbReference type="ARBA" id="ARBA00022771"/>
    </source>
</evidence>
<evidence type="ECO:0000256" key="4">
    <source>
        <dbReference type="ARBA" id="ARBA00022833"/>
    </source>
</evidence>
<protein>
    <recommendedName>
        <fullName evidence="6">C2H2-type domain-containing protein</fullName>
    </recommendedName>
</protein>